<dbReference type="AlphaFoldDB" id="A0ABD3IZI4"/>
<protein>
    <recommendedName>
        <fullName evidence="2">C2H2-type domain-containing protein</fullName>
    </recommendedName>
</protein>
<feature type="domain" description="C2H2-type" evidence="2">
    <location>
        <begin position="375"/>
        <end position="402"/>
    </location>
</feature>
<gene>
    <name evidence="3" type="ORF">ACJRO7_004261</name>
</gene>
<feature type="domain" description="C2H2-type" evidence="2">
    <location>
        <begin position="52"/>
        <end position="79"/>
    </location>
</feature>
<dbReference type="InterPro" id="IPR013087">
    <property type="entry name" value="Znf_C2H2_type"/>
</dbReference>
<keyword evidence="4" id="KW-1185">Reference proteome</keyword>
<organism evidence="3 4">
    <name type="scientific">Eucalyptus globulus</name>
    <name type="common">Tasmanian blue gum</name>
    <dbReference type="NCBI Taxonomy" id="34317"/>
    <lineage>
        <taxon>Eukaryota</taxon>
        <taxon>Viridiplantae</taxon>
        <taxon>Streptophyta</taxon>
        <taxon>Embryophyta</taxon>
        <taxon>Tracheophyta</taxon>
        <taxon>Spermatophyta</taxon>
        <taxon>Magnoliopsida</taxon>
        <taxon>eudicotyledons</taxon>
        <taxon>Gunneridae</taxon>
        <taxon>Pentapetalae</taxon>
        <taxon>rosids</taxon>
        <taxon>malvids</taxon>
        <taxon>Myrtales</taxon>
        <taxon>Myrtaceae</taxon>
        <taxon>Myrtoideae</taxon>
        <taxon>Eucalypteae</taxon>
        <taxon>Eucalyptus</taxon>
    </lineage>
</organism>
<dbReference type="PANTHER" id="PTHR46869">
    <property type="entry name" value="C2H2-LIKE ZINC FINGER PROTEIN"/>
    <property type="match status" value="1"/>
</dbReference>
<reference evidence="3 4" key="1">
    <citation type="submission" date="2024-11" db="EMBL/GenBank/DDBJ databases">
        <title>Chromosome-level genome assembly of Eucalyptus globulus Labill. provides insights into its genome evolution.</title>
        <authorList>
            <person name="Li X."/>
        </authorList>
    </citation>
    <scope>NUCLEOTIDE SEQUENCE [LARGE SCALE GENOMIC DNA]</scope>
    <source>
        <strain evidence="3">CL2024</strain>
        <tissue evidence="3">Fresh tender leaves</tissue>
    </source>
</reference>
<dbReference type="GO" id="GO:0008270">
    <property type="term" value="F:zinc ion binding"/>
    <property type="evidence" value="ECO:0007669"/>
    <property type="project" value="UniProtKB-KW"/>
</dbReference>
<comment type="caution">
    <text evidence="3">The sequence shown here is derived from an EMBL/GenBank/DDBJ whole genome shotgun (WGS) entry which is preliminary data.</text>
</comment>
<dbReference type="PROSITE" id="PS00028">
    <property type="entry name" value="ZINC_FINGER_C2H2_1"/>
    <property type="match status" value="2"/>
</dbReference>
<keyword evidence="1" id="KW-0863">Zinc-finger</keyword>
<dbReference type="EMBL" id="JBJKBG010000010">
    <property type="protein sequence ID" value="KAL3719275.1"/>
    <property type="molecule type" value="Genomic_DNA"/>
</dbReference>
<dbReference type="Proteomes" id="UP001634007">
    <property type="component" value="Unassembled WGS sequence"/>
</dbReference>
<dbReference type="SMART" id="SM00355">
    <property type="entry name" value="ZnF_C2H2"/>
    <property type="match status" value="2"/>
</dbReference>
<keyword evidence="1" id="KW-0862">Zinc</keyword>
<proteinExistence type="predicted"/>
<keyword evidence="1" id="KW-0479">Metal-binding</keyword>
<dbReference type="SUPFAM" id="SSF57667">
    <property type="entry name" value="beta-beta-alpha zinc fingers"/>
    <property type="match status" value="2"/>
</dbReference>
<evidence type="ECO:0000313" key="3">
    <source>
        <dbReference type="EMBL" id="KAL3719275.1"/>
    </source>
</evidence>
<evidence type="ECO:0000313" key="4">
    <source>
        <dbReference type="Proteomes" id="UP001634007"/>
    </source>
</evidence>
<dbReference type="Pfam" id="PF13912">
    <property type="entry name" value="zf-C2H2_6"/>
    <property type="match status" value="2"/>
</dbReference>
<name>A0ABD3IZI4_EUCGL</name>
<dbReference type="PROSITE" id="PS50157">
    <property type="entry name" value="ZINC_FINGER_C2H2_2"/>
    <property type="match status" value="2"/>
</dbReference>
<evidence type="ECO:0000256" key="1">
    <source>
        <dbReference type="PROSITE-ProRule" id="PRU00042"/>
    </source>
</evidence>
<evidence type="ECO:0000259" key="2">
    <source>
        <dbReference type="PROSITE" id="PS50157"/>
    </source>
</evidence>
<accession>A0ABD3IZI4</accession>
<dbReference type="Gene3D" id="3.30.160.60">
    <property type="entry name" value="Classic Zinc Finger"/>
    <property type="match status" value="1"/>
</dbReference>
<sequence length="427" mass="48075">MSCQMAKNILRREPSLAIGNGSGKARRLGYCLRENPKKSWKFLGLMENAQENPCSVCHKRFRSTTALFGHMKIHLSKDDERCDWCADRGKGSGSMKSCQDRARPIHDGERLNLSLSSEDRYVGLSKKTKGDLLLSVLFDDEAMHMTRRKRTPRVSFDVDERTEGVLFSVPNGFPLSSEAEQDQANEAAVELMMMSRGEASFNSSGLGIEHFRKSSALDFIDMEKLRITEASEDNERHSRGYTRMEQEGVELEVPAGMLCGAWEVEHKMPEAARSDEQPTYEVAMMDRDMMRIARSDSRAKADLWIEPGLTSRRDNVCAEESPVFSELGEQKKHKSKDTESYKQDAPIDASWGIEGNRGCAEPESIKNYSEKVKRHICSICRKDFSSGQALGGHKRAHYVKNPETNAEMPTSAATQQRLGDITNMVDL</sequence>
<dbReference type="PANTHER" id="PTHR46869:SF6">
    <property type="entry name" value="C2H2-TYPE DOMAIN-CONTAINING PROTEIN"/>
    <property type="match status" value="1"/>
</dbReference>
<dbReference type="InterPro" id="IPR036236">
    <property type="entry name" value="Znf_C2H2_sf"/>
</dbReference>